<reference evidence="2 3" key="2">
    <citation type="submission" date="2018-11" db="EMBL/GenBank/DDBJ databases">
        <authorList>
            <consortium name="Pathogen Informatics"/>
        </authorList>
    </citation>
    <scope>NUCLEOTIDE SEQUENCE [LARGE SCALE GENOMIC DNA]</scope>
</reference>
<proteinExistence type="predicted"/>
<dbReference type="EMBL" id="UYSL01023462">
    <property type="protein sequence ID" value="VDL82215.1"/>
    <property type="molecule type" value="Genomic_DNA"/>
</dbReference>
<feature type="compositionally biased region" description="Basic and acidic residues" evidence="1">
    <location>
        <begin position="1"/>
        <end position="15"/>
    </location>
</feature>
<evidence type="ECO:0000313" key="3">
    <source>
        <dbReference type="Proteomes" id="UP000271162"/>
    </source>
</evidence>
<evidence type="ECO:0000313" key="2">
    <source>
        <dbReference type="EMBL" id="VDL82215.1"/>
    </source>
</evidence>
<dbReference type="STRING" id="27835.A0A0N4YMR8"/>
<protein>
    <submittedName>
        <fullName evidence="2 4">Uncharacterized protein</fullName>
    </submittedName>
</protein>
<organism evidence="4">
    <name type="scientific">Nippostrongylus brasiliensis</name>
    <name type="common">Rat hookworm</name>
    <dbReference type="NCBI Taxonomy" id="27835"/>
    <lineage>
        <taxon>Eukaryota</taxon>
        <taxon>Metazoa</taxon>
        <taxon>Ecdysozoa</taxon>
        <taxon>Nematoda</taxon>
        <taxon>Chromadorea</taxon>
        <taxon>Rhabditida</taxon>
        <taxon>Rhabditina</taxon>
        <taxon>Rhabditomorpha</taxon>
        <taxon>Strongyloidea</taxon>
        <taxon>Heligmosomidae</taxon>
        <taxon>Nippostrongylus</taxon>
    </lineage>
</organism>
<dbReference type="WBParaSite" id="NBR_0001848901-mRNA-1">
    <property type="protein sequence ID" value="NBR_0001848901-mRNA-1"/>
    <property type="gene ID" value="NBR_0001848901"/>
</dbReference>
<sequence>MAHSDYRKNSRKNFETYDTYGSDTSSHDSRSVTRSGSATPVIDRESRYHILPLGELFPKYII</sequence>
<name>A0A0N4YMR8_NIPBR</name>
<gene>
    <name evidence="2" type="ORF">NBR_LOCUS18490</name>
</gene>
<feature type="region of interest" description="Disordered" evidence="1">
    <location>
        <begin position="1"/>
        <end position="41"/>
    </location>
</feature>
<evidence type="ECO:0000313" key="4">
    <source>
        <dbReference type="WBParaSite" id="NBR_0001848901-mRNA-1"/>
    </source>
</evidence>
<accession>A0A0N4YMR8</accession>
<reference evidence="4" key="1">
    <citation type="submission" date="2017-02" db="UniProtKB">
        <authorList>
            <consortium name="WormBaseParasite"/>
        </authorList>
    </citation>
    <scope>IDENTIFICATION</scope>
</reference>
<dbReference type="Proteomes" id="UP000271162">
    <property type="component" value="Unassembled WGS sequence"/>
</dbReference>
<dbReference type="AlphaFoldDB" id="A0A0N4YMR8"/>
<evidence type="ECO:0000256" key="1">
    <source>
        <dbReference type="SAM" id="MobiDB-lite"/>
    </source>
</evidence>
<keyword evidence="3" id="KW-1185">Reference proteome</keyword>